<reference evidence="2 3" key="1">
    <citation type="submission" date="2018-04" db="EMBL/GenBank/DDBJ databases">
        <title>Genomic Encyclopedia of Type Strains, Phase III (KMG-III): the genomes of soil and plant-associated and newly described type strains.</title>
        <authorList>
            <person name="Whitman W."/>
        </authorList>
    </citation>
    <scope>NUCLEOTIDE SEQUENCE [LARGE SCALE GENOMIC DNA]</scope>
    <source>
        <strain evidence="2 3">KA25</strain>
    </source>
</reference>
<dbReference type="AlphaFoldDB" id="A0A2T5K8W1"/>
<proteinExistence type="predicted"/>
<evidence type="ECO:0000313" key="3">
    <source>
        <dbReference type="Proteomes" id="UP000244060"/>
    </source>
</evidence>
<feature type="compositionally biased region" description="Low complexity" evidence="1">
    <location>
        <begin position="30"/>
        <end position="42"/>
    </location>
</feature>
<name>A0A2T5K8W1_9RHOB</name>
<dbReference type="EMBL" id="QAOT01000006">
    <property type="protein sequence ID" value="PTR18853.1"/>
    <property type="molecule type" value="Genomic_DNA"/>
</dbReference>
<evidence type="ECO:0000256" key="1">
    <source>
        <dbReference type="SAM" id="MobiDB-lite"/>
    </source>
</evidence>
<organism evidence="2 3">
    <name type="scientific">Cereibacter azotoformans</name>
    <dbReference type="NCBI Taxonomy" id="43057"/>
    <lineage>
        <taxon>Bacteria</taxon>
        <taxon>Pseudomonadati</taxon>
        <taxon>Pseudomonadota</taxon>
        <taxon>Alphaproteobacteria</taxon>
        <taxon>Rhodobacterales</taxon>
        <taxon>Paracoccaceae</taxon>
        <taxon>Cereibacter</taxon>
    </lineage>
</organism>
<dbReference type="Proteomes" id="UP000244060">
    <property type="component" value="Unassembled WGS sequence"/>
</dbReference>
<comment type="caution">
    <text evidence="2">The sequence shown here is derived from an EMBL/GenBank/DDBJ whole genome shotgun (WGS) entry which is preliminary data.</text>
</comment>
<feature type="region of interest" description="Disordered" evidence="1">
    <location>
        <begin position="1"/>
        <end position="42"/>
    </location>
</feature>
<accession>A0A2T5K8W1</accession>
<protein>
    <submittedName>
        <fullName evidence="2">Uncharacterized protein DUF935</fullName>
    </submittedName>
</protein>
<gene>
    <name evidence="2" type="ORF">C8J28_1061</name>
</gene>
<keyword evidence="3" id="KW-1185">Reference proteome</keyword>
<sequence>MSGARRESGRRRKSGRKSSDRPLSPRRAPETALQAEAAPAALPASDDPAALLADRLAAEAAPAVGAMIERVEAMLAAAAGSLAEFREMLLAGFPGIDAGDLANVMAQAMMAAHAGGRAAAEDAGA</sequence>
<evidence type="ECO:0000313" key="2">
    <source>
        <dbReference type="EMBL" id="PTR18853.1"/>
    </source>
</evidence>